<evidence type="ECO:0000313" key="2">
    <source>
        <dbReference type="EMBL" id="TDG45641.1"/>
    </source>
</evidence>
<feature type="region of interest" description="Disordered" evidence="1">
    <location>
        <begin position="270"/>
        <end position="290"/>
    </location>
</feature>
<feature type="compositionally biased region" description="Low complexity" evidence="1">
    <location>
        <begin position="1184"/>
        <end position="1200"/>
    </location>
</feature>
<feature type="region of interest" description="Disordered" evidence="1">
    <location>
        <begin position="365"/>
        <end position="426"/>
    </location>
</feature>
<proteinExistence type="predicted"/>
<feature type="region of interest" description="Disordered" evidence="1">
    <location>
        <begin position="852"/>
        <end position="877"/>
    </location>
</feature>
<feature type="compositionally biased region" description="Low complexity" evidence="1">
    <location>
        <begin position="667"/>
        <end position="677"/>
    </location>
</feature>
<feature type="compositionally biased region" description="Acidic residues" evidence="1">
    <location>
        <begin position="405"/>
        <end position="415"/>
    </location>
</feature>
<dbReference type="OMA" id="GYGQTRI"/>
<feature type="compositionally biased region" description="Polar residues" evidence="1">
    <location>
        <begin position="387"/>
        <end position="402"/>
    </location>
</feature>
<organism evidence="2 3">
    <name type="scientific">Drosophila navojoa</name>
    <name type="common">Fruit fly</name>
    <dbReference type="NCBI Taxonomy" id="7232"/>
    <lineage>
        <taxon>Eukaryota</taxon>
        <taxon>Metazoa</taxon>
        <taxon>Ecdysozoa</taxon>
        <taxon>Arthropoda</taxon>
        <taxon>Hexapoda</taxon>
        <taxon>Insecta</taxon>
        <taxon>Pterygota</taxon>
        <taxon>Neoptera</taxon>
        <taxon>Endopterygota</taxon>
        <taxon>Diptera</taxon>
        <taxon>Brachycera</taxon>
        <taxon>Muscomorpha</taxon>
        <taxon>Ephydroidea</taxon>
        <taxon>Drosophilidae</taxon>
        <taxon>Drosophila</taxon>
    </lineage>
</organism>
<feature type="compositionally biased region" description="Polar residues" evidence="1">
    <location>
        <begin position="29"/>
        <end position="60"/>
    </location>
</feature>
<feature type="compositionally biased region" description="Basic and acidic residues" evidence="1">
    <location>
        <begin position="951"/>
        <end position="965"/>
    </location>
</feature>
<feature type="region of interest" description="Disordered" evidence="1">
    <location>
        <begin position="730"/>
        <end position="783"/>
    </location>
</feature>
<name>A0A484BCY7_DRONA</name>
<comment type="caution">
    <text evidence="2">The sequence shown here is derived from an EMBL/GenBank/DDBJ whole genome shotgun (WGS) entry which is preliminary data.</text>
</comment>
<feature type="compositionally biased region" description="Low complexity" evidence="1">
    <location>
        <begin position="857"/>
        <end position="868"/>
    </location>
</feature>
<feature type="region of interest" description="Disordered" evidence="1">
    <location>
        <begin position="637"/>
        <end position="682"/>
    </location>
</feature>
<feature type="compositionally biased region" description="Basic and acidic residues" evidence="1">
    <location>
        <begin position="1112"/>
        <end position="1122"/>
    </location>
</feature>
<feature type="region of interest" description="Disordered" evidence="1">
    <location>
        <begin position="925"/>
        <end position="1003"/>
    </location>
</feature>
<dbReference type="Proteomes" id="UP000295192">
    <property type="component" value="Unassembled WGS sequence"/>
</dbReference>
<dbReference type="STRING" id="7232.A0A484BCY7"/>
<accession>A0A484BCY7</accession>
<feature type="compositionally biased region" description="Low complexity" evidence="1">
    <location>
        <begin position="753"/>
        <end position="776"/>
    </location>
</feature>
<evidence type="ECO:0000256" key="1">
    <source>
        <dbReference type="SAM" id="MobiDB-lite"/>
    </source>
</evidence>
<feature type="region of interest" description="Disordered" evidence="1">
    <location>
        <begin position="1325"/>
        <end position="1350"/>
    </location>
</feature>
<gene>
    <name evidence="2" type="ORF">AWZ03_007916</name>
</gene>
<evidence type="ECO:0000313" key="3">
    <source>
        <dbReference type="Proteomes" id="UP000295192"/>
    </source>
</evidence>
<feature type="region of interest" description="Disordered" evidence="1">
    <location>
        <begin position="1032"/>
        <end position="1128"/>
    </location>
</feature>
<dbReference type="EMBL" id="LSRL02000073">
    <property type="protein sequence ID" value="TDG45641.1"/>
    <property type="molecule type" value="Genomic_DNA"/>
</dbReference>
<feature type="compositionally biased region" description="Basic and acidic residues" evidence="1">
    <location>
        <begin position="1337"/>
        <end position="1350"/>
    </location>
</feature>
<protein>
    <submittedName>
        <fullName evidence="2">Uncharacterized protein</fullName>
    </submittedName>
</protein>
<reference evidence="2 3" key="1">
    <citation type="journal article" date="2019" name="J. Hered.">
        <title>An Improved Genome Assembly for Drosophila navojoa, the Basal Species in the mojavensis Cluster.</title>
        <authorList>
            <person name="Vanderlinde T."/>
            <person name="Dupim E.G."/>
            <person name="Nazario-Yepiz N.O."/>
            <person name="Carvalho A.B."/>
        </authorList>
    </citation>
    <scope>NUCLEOTIDE SEQUENCE [LARGE SCALE GENOMIC DNA]</scope>
    <source>
        <strain evidence="2">Navoj_Jal97</strain>
        <tissue evidence="2">Whole organism</tissue>
    </source>
</reference>
<feature type="compositionally biased region" description="Polar residues" evidence="1">
    <location>
        <begin position="651"/>
        <end position="666"/>
    </location>
</feature>
<feature type="compositionally biased region" description="Polar residues" evidence="1">
    <location>
        <begin position="1209"/>
        <end position="1220"/>
    </location>
</feature>
<dbReference type="OrthoDB" id="7853844at2759"/>
<keyword evidence="3" id="KW-1185">Reference proteome</keyword>
<feature type="region of interest" description="Disordered" evidence="1">
    <location>
        <begin position="1182"/>
        <end position="1242"/>
    </location>
</feature>
<feature type="compositionally biased region" description="Low complexity" evidence="1">
    <location>
        <begin position="374"/>
        <end position="383"/>
    </location>
</feature>
<feature type="region of interest" description="Disordered" evidence="1">
    <location>
        <begin position="24"/>
        <end position="72"/>
    </location>
</feature>
<sequence>MPRRRTVTGGASRKEYAAAEERLLDIFSPPNSGTAEKTTNSDLGQTSAESTLVQQSNENAQEMDPSRDNMLPFISDDSEICSLLANSDSNGFKGFEDTHHEYSDTSEERGNPSLIYGMFRNMDKFIEGQPSSHSYVNTPITSTPIAGTSANYMLTNGNINVAQSDQPIQEQVAPDCQHVIEQSHADCVIYDDDNVVLLTDDHCCEIIVAAHGVHTDHEMERAYLMGLQPANEQERLNNGVNYCNDMCAAEELEEHNTESHVYLSDAALDQQHQHQQHVQHHQQQQQQQQLVLDGVEEDPNQASDPYEDDRPDICEVYDHELEDHDDDCIVNEQENNLELQLQHAALGHHHHQQQQLHHEQQLNISSSMEEDQQATAATVTASADIPHSSTTEFPDSSTSMPNGSDYDDFDDDVGTAEEQSPPRQRKYMPLLKNTLSADAMDRRLANIRQSQPQLSLEEKVTSWNCAHSCDAVEDVENFDAVFKQHEAEPAKQQTFGEFFEYLRQNFLKTTQAMQEQPVEDAVDANVAPDTPYSSDDAVRQKRPCYRRLLHTVPVQQTELIILDDDDDDDCYEVMVNPSSTTLVPQLRRKSDQPVRTQNFVSLRVDTKETSTTDLGNCEPTAAQQEYNECHEYASIANQNHQGETRRRQLDESLSGSREQDQNHIMMQQQQESQSLSSGRARSVELHNDTQFYEQHEFCNYLGLTELATANAVANAMRELANSNVARRSLRVRTQQQLDRMRSDVRGKRKERQQQQQQKQQQQQQQQQEQQRVLQQQNDHHDQKHDILEEQRCQQHHESLNQQLVSDNSSTISNNAITISTKNTGLSGNSMPLAASNSLIYPRPSVVAGTPVEYYYHPPQSDDQQQQPQGASDRAASDYHSMSLEAAFAKVYASAAPAQKELHECMQNRLRQARETKPSIYIVKSLNNATPSPSPPAKPAIKTSTTPSPERLQQKRKPDLPPEARPSRKMLKKMMEKSAKRRRTTGGGTIATTPNERDLVTRSTTHLNSKLLRNRKVSLLKSYELTDLAANGRGKRLAGGSTPAAKSTKSPKKKAKKTPPPPEQVVISYGTSMSNHPEESSPSTPKKPRLPVVEPNVVARRKRFRTKSLPSTRSKEEPPKEAENTDVGPTVPELKAKLQLQQPPNPQMDIHDFITNNSIVSPPMYSAAVRHYVNVLCQPKDMAQAEHQQQQQQQSPKAQRQTPPEGFFDVTSSFAQLSKPSLNYPPATPPSIQRSPHFSRRSRQVAGTAQNAYVFQTQNVHPTQPGCLLSLTKGLTELQNPLAGKNGKVLYIYFELDQLIVVQEKLVSFWKYSKIFNVLQKDEDPAHPQHTFGSNINEKSRKLSADSEKSTDSLTQRWIPLGATRRLTNDIEIPAPYDNRLCTHNSTPVYIEMRSHPLDHHKRESNLLSLYVNVYYYCDEELRPKMHSVHLDAVNCESNQVIYTTITESRYFVMAWQQDLMVGKPRAGICKYSLTPTLDTLASIREFKQLRHELKHIECLTEDRLIGYGQTRITIWDHRSGDTLMNYDLGFDLGQNLGVMHFPSFEMDQSSLLVLYQHVKEPNKWPELRIIACELSHVTPTHRVLHVHRLPSPQFDTDLVAVNTGDHIILKSPKDDEMWINTADPRQLIYLAPQSNQRFYKRQKPQVITMTPTTLVVDSISNHVLKLATAHQDLITNAMNMAESTGGSRQLPVSV</sequence>